<feature type="transmembrane region" description="Helical" evidence="7">
    <location>
        <begin position="48"/>
        <end position="75"/>
    </location>
</feature>
<dbReference type="FunFam" id="3.40.50.300:FF:001035">
    <property type="entry name" value="ABC transporter ATP-binding protein YojI"/>
    <property type="match status" value="1"/>
</dbReference>
<dbReference type="GO" id="GO:0016887">
    <property type="term" value="F:ATP hydrolysis activity"/>
    <property type="evidence" value="ECO:0007669"/>
    <property type="project" value="InterPro"/>
</dbReference>
<keyword evidence="3" id="KW-0547">Nucleotide-binding</keyword>
<dbReference type="Proteomes" id="UP000183794">
    <property type="component" value="Unassembled WGS sequence"/>
</dbReference>
<evidence type="ECO:0000256" key="1">
    <source>
        <dbReference type="ARBA" id="ARBA00004651"/>
    </source>
</evidence>
<dbReference type="EMBL" id="FPLD01000008">
    <property type="protein sequence ID" value="SGY83944.1"/>
    <property type="molecule type" value="Genomic_DNA"/>
</dbReference>
<dbReference type="NCBIfam" id="TIGR01194">
    <property type="entry name" value="cyc_pep_trnsptr"/>
    <property type="match status" value="1"/>
</dbReference>
<dbReference type="SMART" id="SM00382">
    <property type="entry name" value="AAA"/>
    <property type="match status" value="1"/>
</dbReference>
<dbReference type="CDD" id="cd03228">
    <property type="entry name" value="ABCC_MRP_Like"/>
    <property type="match status" value="1"/>
</dbReference>
<dbReference type="Proteomes" id="UP000182660">
    <property type="component" value="Unassembled WGS sequence"/>
</dbReference>
<accession>A0A090IFT9</accession>
<dbReference type="PROSITE" id="PS50893">
    <property type="entry name" value="ABC_TRANSPORTER_2"/>
    <property type="match status" value="1"/>
</dbReference>
<evidence type="ECO:0000256" key="5">
    <source>
        <dbReference type="ARBA" id="ARBA00022989"/>
    </source>
</evidence>
<dbReference type="SUPFAM" id="SSF90123">
    <property type="entry name" value="ABC transporter transmembrane region"/>
    <property type="match status" value="1"/>
</dbReference>
<dbReference type="InterPro" id="IPR011527">
    <property type="entry name" value="ABC1_TM_dom"/>
</dbReference>
<feature type="transmembrane region" description="Helical" evidence="7">
    <location>
        <begin position="265"/>
        <end position="292"/>
    </location>
</feature>
<evidence type="ECO:0000256" key="7">
    <source>
        <dbReference type="SAM" id="Phobius"/>
    </source>
</evidence>
<dbReference type="GO" id="GO:0005886">
    <property type="term" value="C:plasma membrane"/>
    <property type="evidence" value="ECO:0007669"/>
    <property type="project" value="UniProtKB-SubCell"/>
</dbReference>
<dbReference type="InterPro" id="IPR003439">
    <property type="entry name" value="ABC_transporter-like_ATP-bd"/>
</dbReference>
<evidence type="ECO:0000256" key="6">
    <source>
        <dbReference type="ARBA" id="ARBA00023136"/>
    </source>
</evidence>
<dbReference type="PANTHER" id="PTHR24221:SF654">
    <property type="entry name" value="ATP-BINDING CASSETTE SUB-FAMILY B MEMBER 6"/>
    <property type="match status" value="1"/>
</dbReference>
<sequence>MKLLMMLGAKQGSVLSAVMLLSLCSAGLSVGVIVFIQHNMLNPDGELVTLLVQFGMLLICLLLISTAAQVSLHILGHRFVYKKRYELVQQLLNTDIEQLEKIGGSSILASLNTDIRNITIAFVHLPELVYGAVLAIFAMIYLGFLSTSLFLVSLAMLSMTALIGYWLVYKISHYVQQVREYDDELFADYQAMIDGRKELALNPKRAQRFFYEEFDVHAKAYCEQVTKADIHNGFAGNLANTVILALIGLNYYLAVGLNWASLEVASTFALVILFMRSPLMSAVAALPALIAANVSMNKLTRLELNTDNLATESRNSYSGFKQLQFMGVEYTYQSETDESAFSVGPLNLTIEQGQLIFIIGGNGSGKSTFARLLTGLYRPQKGEVIIDGQPVSIASWHEYRTLFSAVFTDFHLFHQLLDAEGNNVESQRVEYWMNMLEMQHKVSYEDGKLSDVRYSQGQRKRLALLMAVLEQRDCLLLDEWAADQDPRFRHFFYQTILPLLKQRGKTIIAITHDDRYFNIADRVIKMDNGQLIELGDRELDQAQQVVEQVIS</sequence>
<evidence type="ECO:0000256" key="2">
    <source>
        <dbReference type="ARBA" id="ARBA00022692"/>
    </source>
</evidence>
<keyword evidence="4 11" id="KW-0067">ATP-binding</keyword>
<dbReference type="AlphaFoldDB" id="A0A090IFT9"/>
<dbReference type="STRING" id="80854.MVIS_0629"/>
<dbReference type="GO" id="GO:0140359">
    <property type="term" value="F:ABC-type transporter activity"/>
    <property type="evidence" value="ECO:0007669"/>
    <property type="project" value="InterPro"/>
</dbReference>
<dbReference type="InterPro" id="IPR036640">
    <property type="entry name" value="ABC1_TM_sf"/>
</dbReference>
<evidence type="ECO:0000313" key="12">
    <source>
        <dbReference type="Proteomes" id="UP000182660"/>
    </source>
</evidence>
<organism evidence="11 13">
    <name type="scientific">Moritella viscosa</name>
    <dbReference type="NCBI Taxonomy" id="80854"/>
    <lineage>
        <taxon>Bacteria</taxon>
        <taxon>Pseudomonadati</taxon>
        <taxon>Pseudomonadota</taxon>
        <taxon>Gammaproteobacteria</taxon>
        <taxon>Alteromonadales</taxon>
        <taxon>Moritellaceae</taxon>
        <taxon>Moritella</taxon>
    </lineage>
</organism>
<feature type="transmembrane region" description="Helical" evidence="7">
    <location>
        <begin position="150"/>
        <end position="169"/>
    </location>
</feature>
<reference evidence="10 12" key="2">
    <citation type="submission" date="2016-11" db="EMBL/GenBank/DDBJ databases">
        <authorList>
            <person name="Klemetsen T."/>
        </authorList>
    </citation>
    <scope>NUCLEOTIDE SEQUENCE [LARGE SCALE GENOMIC DNA]</scope>
    <source>
        <strain evidence="10">MT 2528</strain>
    </source>
</reference>
<evidence type="ECO:0000313" key="11">
    <source>
        <dbReference type="EMBL" id="SGY83944.1"/>
    </source>
</evidence>
<dbReference type="SUPFAM" id="SSF52540">
    <property type="entry name" value="P-loop containing nucleoside triphosphate hydrolases"/>
    <property type="match status" value="1"/>
</dbReference>
<proteinExistence type="predicted"/>
<dbReference type="HOGENOM" id="CLU_023671_1_0_6"/>
<evidence type="ECO:0000259" key="8">
    <source>
        <dbReference type="PROSITE" id="PS50893"/>
    </source>
</evidence>
<dbReference type="InterPro" id="IPR039421">
    <property type="entry name" value="Type_1_exporter"/>
</dbReference>
<dbReference type="OrthoDB" id="9760776at2"/>
<evidence type="ECO:0000256" key="3">
    <source>
        <dbReference type="ARBA" id="ARBA00022741"/>
    </source>
</evidence>
<dbReference type="InterPro" id="IPR017871">
    <property type="entry name" value="ABC_transporter-like_CS"/>
</dbReference>
<name>A0A090IFT9_9GAMM</name>
<dbReference type="RefSeq" id="WP_045109074.1">
    <property type="nucleotide sequence ID" value="NZ_CAWQZC010000154.1"/>
</dbReference>
<feature type="transmembrane region" description="Helical" evidence="7">
    <location>
        <begin position="12"/>
        <end position="36"/>
    </location>
</feature>
<dbReference type="EMBL" id="FPLJ01000010">
    <property type="protein sequence ID" value="SGY82995.1"/>
    <property type="molecule type" value="Genomic_DNA"/>
</dbReference>
<evidence type="ECO:0000256" key="4">
    <source>
        <dbReference type="ARBA" id="ARBA00022840"/>
    </source>
</evidence>
<feature type="transmembrane region" description="Helical" evidence="7">
    <location>
        <begin position="125"/>
        <end position="144"/>
    </location>
</feature>
<feature type="transmembrane region" description="Helical" evidence="7">
    <location>
        <begin position="234"/>
        <end position="253"/>
    </location>
</feature>
<evidence type="ECO:0000259" key="9">
    <source>
        <dbReference type="PROSITE" id="PS50929"/>
    </source>
</evidence>
<dbReference type="PROSITE" id="PS00211">
    <property type="entry name" value="ABC_TRANSPORTER_1"/>
    <property type="match status" value="1"/>
</dbReference>
<dbReference type="Pfam" id="PF00664">
    <property type="entry name" value="ABC_membrane"/>
    <property type="match status" value="1"/>
</dbReference>
<evidence type="ECO:0000313" key="13">
    <source>
        <dbReference type="Proteomes" id="UP000183794"/>
    </source>
</evidence>
<keyword evidence="12" id="KW-1185">Reference proteome</keyword>
<comment type="subcellular location">
    <subcellularLocation>
        <location evidence="1">Cell membrane</location>
        <topology evidence="1">Multi-pass membrane protein</topology>
    </subcellularLocation>
</comment>
<dbReference type="GeneID" id="61294082"/>
<dbReference type="GO" id="GO:0015833">
    <property type="term" value="P:peptide transport"/>
    <property type="evidence" value="ECO:0007669"/>
    <property type="project" value="InterPro"/>
</dbReference>
<dbReference type="Pfam" id="PF00005">
    <property type="entry name" value="ABC_tran"/>
    <property type="match status" value="1"/>
</dbReference>
<dbReference type="InterPro" id="IPR027417">
    <property type="entry name" value="P-loop_NTPase"/>
</dbReference>
<gene>
    <name evidence="10" type="ORF">MT2528_0349</name>
    <name evidence="11" type="ORF">NVI5450_0333</name>
</gene>
<dbReference type="InterPro" id="IPR005898">
    <property type="entry name" value="Cyc_pep_transpt_SyrD/YojI"/>
</dbReference>
<dbReference type="GO" id="GO:0034040">
    <property type="term" value="F:ATPase-coupled lipid transmembrane transporter activity"/>
    <property type="evidence" value="ECO:0007669"/>
    <property type="project" value="TreeGrafter"/>
</dbReference>
<dbReference type="NCBIfam" id="NF007813">
    <property type="entry name" value="PRK10522.1"/>
    <property type="match status" value="1"/>
</dbReference>
<dbReference type="Gene3D" id="1.20.1560.10">
    <property type="entry name" value="ABC transporter type 1, transmembrane domain"/>
    <property type="match status" value="1"/>
</dbReference>
<dbReference type="PATRIC" id="fig|80854.5.peg.659"/>
<protein>
    <submittedName>
        <fullName evidence="11">ABC export system,permease/ATP-binding protein</fullName>
    </submittedName>
</protein>
<keyword evidence="5 7" id="KW-1133">Transmembrane helix</keyword>
<keyword evidence="6 7" id="KW-0472">Membrane</keyword>
<reference evidence="11 13" key="1">
    <citation type="submission" date="2016-11" db="EMBL/GenBank/DDBJ databases">
        <authorList>
            <person name="Jaros S."/>
            <person name="Januszkiewicz K."/>
            <person name="Wedrychowicz H."/>
        </authorList>
    </citation>
    <scope>NUCLEOTIDE SEQUENCE [LARGE SCALE GENOMIC DNA]</scope>
    <source>
        <strain evidence="11">NVI 5450</strain>
    </source>
</reference>
<keyword evidence="2 7" id="KW-0812">Transmembrane</keyword>
<dbReference type="GO" id="GO:0005524">
    <property type="term" value="F:ATP binding"/>
    <property type="evidence" value="ECO:0007669"/>
    <property type="project" value="UniProtKB-KW"/>
</dbReference>
<feature type="domain" description="ABC transmembrane type-1" evidence="9">
    <location>
        <begin position="17"/>
        <end position="291"/>
    </location>
</feature>
<evidence type="ECO:0000313" key="10">
    <source>
        <dbReference type="EMBL" id="SGY82995.1"/>
    </source>
</evidence>
<dbReference type="Gene3D" id="3.40.50.300">
    <property type="entry name" value="P-loop containing nucleotide triphosphate hydrolases"/>
    <property type="match status" value="1"/>
</dbReference>
<dbReference type="InterPro" id="IPR003593">
    <property type="entry name" value="AAA+_ATPase"/>
</dbReference>
<feature type="domain" description="ABC transporter" evidence="8">
    <location>
        <begin position="323"/>
        <end position="551"/>
    </location>
</feature>
<dbReference type="GO" id="GO:1904680">
    <property type="term" value="F:peptide transmembrane transporter activity"/>
    <property type="evidence" value="ECO:0007669"/>
    <property type="project" value="InterPro"/>
</dbReference>
<dbReference type="PROSITE" id="PS50929">
    <property type="entry name" value="ABC_TM1F"/>
    <property type="match status" value="1"/>
</dbReference>
<dbReference type="KEGG" id="mvs:MVIS_0629"/>
<dbReference type="PANTHER" id="PTHR24221">
    <property type="entry name" value="ATP-BINDING CASSETTE SUB-FAMILY B"/>
    <property type="match status" value="1"/>
</dbReference>